<evidence type="ECO:0000313" key="2">
    <source>
        <dbReference type="EMBL" id="ADU23764.1"/>
    </source>
</evidence>
<feature type="transmembrane region" description="Helical" evidence="1">
    <location>
        <begin position="20"/>
        <end position="42"/>
    </location>
</feature>
<keyword evidence="2" id="KW-0614">Plasmid</keyword>
<organism evidence="2 3">
    <name type="scientific">Ruminococcus albus (strain ATCC 27210 / DSM 20455 / JCM 14654 / NCDO 2250 / 7)</name>
    <dbReference type="NCBI Taxonomy" id="697329"/>
    <lineage>
        <taxon>Bacteria</taxon>
        <taxon>Bacillati</taxon>
        <taxon>Bacillota</taxon>
        <taxon>Clostridia</taxon>
        <taxon>Eubacteriales</taxon>
        <taxon>Oscillospiraceae</taxon>
        <taxon>Ruminococcus</taxon>
    </lineage>
</organism>
<evidence type="ECO:0000256" key="1">
    <source>
        <dbReference type="SAM" id="Phobius"/>
    </source>
</evidence>
<geneLocation type="plasmid" evidence="2 3">
    <name>pRUMAL01</name>
</geneLocation>
<sequence length="168" mass="18709" precursor="true">MKLKIIKRFFRSGNGELLGFVICMPLFVWLLMLLVSIAQLSITKEQITYLAYAAGRAAVVSENANDALNNAQAVVDESSNLSGFSNVNVDILFNGEPITESNINSISWQKGEYIVVRLTYTTDSLISGAIPFSDEEIDMNGTREMLMVMMIERPVPNDPYTSEWTNLS</sequence>
<keyword evidence="1" id="KW-0472">Membrane</keyword>
<reference evidence="3" key="1">
    <citation type="journal article" date="2011" name="J. Bacteriol.">
        <title>Complete genome of the cellulolytic ruminal bacterium Ruminococcus albus 7.</title>
        <authorList>
            <person name="Suen G."/>
            <person name="Stevenson D.M."/>
            <person name="Bruce D.C."/>
            <person name="Chertkov O."/>
            <person name="Copeland A."/>
            <person name="Cheng J.F."/>
            <person name="Detter C."/>
            <person name="Detter J.C."/>
            <person name="Goodwin L.A."/>
            <person name="Han C.S."/>
            <person name="Hauser L.J."/>
            <person name="Ivanova N.N."/>
            <person name="Kyrpides N.C."/>
            <person name="Land M.L."/>
            <person name="Lapidus A."/>
            <person name="Lucas S."/>
            <person name="Ovchinnikova G."/>
            <person name="Pitluck S."/>
            <person name="Tapia R."/>
            <person name="Woyke T."/>
            <person name="Boyum J."/>
            <person name="Mead D."/>
            <person name="Weimer P.J."/>
        </authorList>
    </citation>
    <scope>NUCLEOTIDE SEQUENCE [LARGE SCALE GENOMIC DNA]</scope>
    <source>
        <strain evidence="3">ATCC 27210 / DSM 20455 / JCM 14654 / NCDO 2250 / 7</strain>
        <plasmid evidence="3">pRUMAL01</plasmid>
    </source>
</reference>
<dbReference type="AlphaFoldDB" id="E6UJB8"/>
<dbReference type="EMBL" id="CP002404">
    <property type="protein sequence ID" value="ADU23764.1"/>
    <property type="molecule type" value="Genomic_DNA"/>
</dbReference>
<evidence type="ECO:0008006" key="4">
    <source>
        <dbReference type="Google" id="ProtNLM"/>
    </source>
</evidence>
<dbReference type="Proteomes" id="UP000006919">
    <property type="component" value="Plasmid pRUMAL01"/>
</dbReference>
<dbReference type="HOGENOM" id="CLU_1585295_0_0_9"/>
<gene>
    <name evidence="2" type="ordered locus">Rumal_3301</name>
</gene>
<name>E6UJB8_RUMA7</name>
<dbReference type="RefSeq" id="WP_013483314.1">
    <property type="nucleotide sequence ID" value="NC_014824.1"/>
</dbReference>
<keyword evidence="1" id="KW-0812">Transmembrane</keyword>
<proteinExistence type="predicted"/>
<accession>E6UJB8</accession>
<dbReference type="KEGG" id="ral:Rumal_3301"/>
<evidence type="ECO:0000313" key="3">
    <source>
        <dbReference type="Proteomes" id="UP000006919"/>
    </source>
</evidence>
<keyword evidence="1" id="KW-1133">Transmembrane helix</keyword>
<protein>
    <recommendedName>
        <fullName evidence="4">TadE-like protein</fullName>
    </recommendedName>
</protein>